<sequence length="173" mass="20000">MCKSLYPTLAIVFLGANDARLSKEDIFFQHVPVEDYKTNLTKIVNLLKAEKLSVILSTPPTLDDEEWNKECIRKGLPSYNRLKENTKLYAIACKEVARAENIPCLDTFSLFENNEENIEKLFSDGLHFSEMGNEIFFKALVEMLNHQGFDPQNLNAFLPYYKDIRIVQKQSEE</sequence>
<dbReference type="GO" id="GO:0016787">
    <property type="term" value="F:hydrolase activity"/>
    <property type="evidence" value="ECO:0007669"/>
    <property type="project" value="UniProtKB-KW"/>
</dbReference>
<dbReference type="PANTHER" id="PTHR14209:SF19">
    <property type="entry name" value="ISOAMYL ACETATE-HYDROLYZING ESTERASE 1 HOMOLOG"/>
    <property type="match status" value="1"/>
</dbReference>
<dbReference type="InterPro" id="IPR013830">
    <property type="entry name" value="SGNH_hydro"/>
</dbReference>
<evidence type="ECO:0000313" key="3">
    <source>
        <dbReference type="Proteomes" id="UP000030755"/>
    </source>
</evidence>
<dbReference type="STRING" id="988480.A0A075APD9"/>
<gene>
    <name evidence="2" type="ORF">O9G_001959</name>
</gene>
<accession>A0A075APD9</accession>
<dbReference type="OrthoDB" id="671439at2759"/>
<evidence type="ECO:0000259" key="1">
    <source>
        <dbReference type="Pfam" id="PF13472"/>
    </source>
</evidence>
<proteinExistence type="predicted"/>
<dbReference type="SUPFAM" id="SSF52266">
    <property type="entry name" value="SGNH hydrolase"/>
    <property type="match status" value="1"/>
</dbReference>
<dbReference type="InterPro" id="IPR036514">
    <property type="entry name" value="SGNH_hydro_sf"/>
</dbReference>
<name>A0A075APD9_ROZAC</name>
<dbReference type="PANTHER" id="PTHR14209">
    <property type="entry name" value="ISOAMYL ACETATE-HYDROLYZING ESTERASE 1"/>
    <property type="match status" value="1"/>
</dbReference>
<dbReference type="InterPro" id="IPR045136">
    <property type="entry name" value="Iah1-like"/>
</dbReference>
<evidence type="ECO:0000313" key="2">
    <source>
        <dbReference type="EMBL" id="EPZ31949.1"/>
    </source>
</evidence>
<protein>
    <submittedName>
        <fullName evidence="2">SGNH hydrolase-type esterase domain-containing protein</fullName>
    </submittedName>
</protein>
<dbReference type="EMBL" id="KE561200">
    <property type="protein sequence ID" value="EPZ31949.1"/>
    <property type="molecule type" value="Genomic_DNA"/>
</dbReference>
<feature type="domain" description="SGNH hydrolase-type esterase" evidence="1">
    <location>
        <begin position="7"/>
        <end position="134"/>
    </location>
</feature>
<dbReference type="AlphaFoldDB" id="A0A075APD9"/>
<organism evidence="2 3">
    <name type="scientific">Rozella allomycis (strain CSF55)</name>
    <dbReference type="NCBI Taxonomy" id="988480"/>
    <lineage>
        <taxon>Eukaryota</taxon>
        <taxon>Fungi</taxon>
        <taxon>Fungi incertae sedis</taxon>
        <taxon>Cryptomycota</taxon>
        <taxon>Cryptomycota incertae sedis</taxon>
        <taxon>Rozella</taxon>
    </lineage>
</organism>
<dbReference type="Pfam" id="PF13472">
    <property type="entry name" value="Lipase_GDSL_2"/>
    <property type="match status" value="1"/>
</dbReference>
<reference evidence="2 3" key="1">
    <citation type="journal article" date="2013" name="Curr. Biol.">
        <title>Shared signatures of parasitism and phylogenomics unite Cryptomycota and microsporidia.</title>
        <authorList>
            <person name="James T.Y."/>
            <person name="Pelin A."/>
            <person name="Bonen L."/>
            <person name="Ahrendt S."/>
            <person name="Sain D."/>
            <person name="Corradi N."/>
            <person name="Stajich J.E."/>
        </authorList>
    </citation>
    <scope>NUCLEOTIDE SEQUENCE [LARGE SCALE GENOMIC DNA]</scope>
    <source>
        <strain evidence="2 3">CSF55</strain>
    </source>
</reference>
<keyword evidence="3" id="KW-1185">Reference proteome</keyword>
<dbReference type="HOGENOM" id="CLU_1548491_0_0_1"/>
<keyword evidence="2" id="KW-0378">Hydrolase</keyword>
<dbReference type="Gene3D" id="3.40.50.1110">
    <property type="entry name" value="SGNH hydrolase"/>
    <property type="match status" value="1"/>
</dbReference>
<dbReference type="Proteomes" id="UP000030755">
    <property type="component" value="Unassembled WGS sequence"/>
</dbReference>